<dbReference type="Gene3D" id="2.160.10.10">
    <property type="entry name" value="Hexapeptide repeat proteins"/>
    <property type="match status" value="1"/>
</dbReference>
<sequence>MTNSRSIYKKLKFYLSINWVKTLRFNFKTLPYAQARKLPVLFYGKVRFQDISGEFIIDAPVHFGMIGFGQRYEKNTVHKGIAEIALGGKVVFKGMAQFGKDYFVCVERGASVEFGHMFGLGTEGKIVCTEKMTFGKYVRIASESRIVDTDFHQMVNTVTNEKYPLSAPVILGDYTYLSNRVSVLKGTITPPYCTVSANSLCNKDYTALGENILLGGVPAKLLKEHITRDWKTEEALFDKWMKV</sequence>
<keyword evidence="2" id="KW-1185">Reference proteome</keyword>
<reference evidence="1 2" key="1">
    <citation type="submission" date="2024-06" db="EMBL/GenBank/DDBJ databases">
        <authorList>
            <person name="Kaempfer P."/>
            <person name="Viver T."/>
        </authorList>
    </citation>
    <scope>NUCLEOTIDE SEQUENCE [LARGE SCALE GENOMIC DNA]</scope>
    <source>
        <strain evidence="1 2">ST-75</strain>
    </source>
</reference>
<gene>
    <name evidence="1" type="ORF">ABS768_10245</name>
</gene>
<evidence type="ECO:0000313" key="2">
    <source>
        <dbReference type="Proteomes" id="UP001629059"/>
    </source>
</evidence>
<comment type="caution">
    <text evidence="1">The sequence shown here is derived from an EMBL/GenBank/DDBJ whole genome shotgun (WGS) entry which is preliminary data.</text>
</comment>
<protein>
    <submittedName>
        <fullName evidence="1">Transferase</fullName>
    </submittedName>
</protein>
<proteinExistence type="predicted"/>
<organism evidence="1 2">
    <name type="scientific">Flavobacterium rhizophilum</name>
    <dbReference type="NCBI Taxonomy" id="3163296"/>
    <lineage>
        <taxon>Bacteria</taxon>
        <taxon>Pseudomonadati</taxon>
        <taxon>Bacteroidota</taxon>
        <taxon>Flavobacteriia</taxon>
        <taxon>Flavobacteriales</taxon>
        <taxon>Flavobacteriaceae</taxon>
        <taxon>Flavobacterium</taxon>
    </lineage>
</organism>
<dbReference type="GO" id="GO:0016740">
    <property type="term" value="F:transferase activity"/>
    <property type="evidence" value="ECO:0007669"/>
    <property type="project" value="UniProtKB-KW"/>
</dbReference>
<keyword evidence="1" id="KW-0808">Transferase</keyword>
<evidence type="ECO:0000313" key="1">
    <source>
        <dbReference type="EMBL" id="MFL9837879.1"/>
    </source>
</evidence>
<name>A0ABW8YCL5_9FLAO</name>
<dbReference type="InterPro" id="IPR011004">
    <property type="entry name" value="Trimer_LpxA-like_sf"/>
</dbReference>
<dbReference type="RefSeq" id="WP_408074878.1">
    <property type="nucleotide sequence ID" value="NZ_JBELQB010000007.1"/>
</dbReference>
<dbReference type="SUPFAM" id="SSF51161">
    <property type="entry name" value="Trimeric LpxA-like enzymes"/>
    <property type="match status" value="1"/>
</dbReference>
<dbReference type="EMBL" id="JBELQB010000007">
    <property type="protein sequence ID" value="MFL9837879.1"/>
    <property type="molecule type" value="Genomic_DNA"/>
</dbReference>
<accession>A0ABW8YCL5</accession>
<dbReference type="Proteomes" id="UP001629059">
    <property type="component" value="Unassembled WGS sequence"/>
</dbReference>